<keyword evidence="4" id="KW-0862">Zinc</keyword>
<dbReference type="Pfam" id="PF00096">
    <property type="entry name" value="zf-C2H2"/>
    <property type="match status" value="1"/>
</dbReference>
<feature type="domain" description="C2H2-type" evidence="6">
    <location>
        <begin position="82"/>
        <end position="110"/>
    </location>
</feature>
<evidence type="ECO:0000259" key="6">
    <source>
        <dbReference type="PROSITE" id="PS50157"/>
    </source>
</evidence>
<keyword evidence="2" id="KW-0677">Repeat</keyword>
<evidence type="ECO:0000256" key="3">
    <source>
        <dbReference type="ARBA" id="ARBA00022771"/>
    </source>
</evidence>
<dbReference type="OrthoDB" id="8012317at2759"/>
<evidence type="ECO:0000256" key="4">
    <source>
        <dbReference type="ARBA" id="ARBA00022833"/>
    </source>
</evidence>
<dbReference type="SMART" id="SM00355">
    <property type="entry name" value="ZnF_C2H2"/>
    <property type="match status" value="3"/>
</dbReference>
<proteinExistence type="predicted"/>
<gene>
    <name evidence="7" type="ORF">TBRA_LOCUS239</name>
</gene>
<dbReference type="PROSITE" id="PS00028">
    <property type="entry name" value="ZINC_FINGER_C2H2_1"/>
    <property type="match status" value="3"/>
</dbReference>
<feature type="domain" description="C2H2-type" evidence="6">
    <location>
        <begin position="111"/>
        <end position="139"/>
    </location>
</feature>
<evidence type="ECO:0000313" key="7">
    <source>
        <dbReference type="EMBL" id="CAB0028009.1"/>
    </source>
</evidence>
<dbReference type="Gene3D" id="3.30.160.60">
    <property type="entry name" value="Classic Zinc Finger"/>
    <property type="match status" value="2"/>
</dbReference>
<dbReference type="SUPFAM" id="SSF57667">
    <property type="entry name" value="beta-beta-alpha zinc fingers"/>
    <property type="match status" value="2"/>
</dbReference>
<dbReference type="GO" id="GO:0008270">
    <property type="term" value="F:zinc ion binding"/>
    <property type="evidence" value="ECO:0007669"/>
    <property type="project" value="UniProtKB-KW"/>
</dbReference>
<evidence type="ECO:0000313" key="8">
    <source>
        <dbReference type="Proteomes" id="UP000479190"/>
    </source>
</evidence>
<keyword evidence="8" id="KW-1185">Reference proteome</keyword>
<dbReference type="EMBL" id="CADCXV010000058">
    <property type="protein sequence ID" value="CAB0028009.1"/>
    <property type="molecule type" value="Genomic_DNA"/>
</dbReference>
<dbReference type="PROSITE" id="PS50157">
    <property type="entry name" value="ZINC_FINGER_C2H2_2"/>
    <property type="match status" value="3"/>
</dbReference>
<reference evidence="7 8" key="1">
    <citation type="submission" date="2020-02" db="EMBL/GenBank/DDBJ databases">
        <authorList>
            <person name="Ferguson B K."/>
        </authorList>
    </citation>
    <scope>NUCLEOTIDE SEQUENCE [LARGE SCALE GENOMIC DNA]</scope>
</reference>
<accession>A0A6H5HYF1</accession>
<keyword evidence="1" id="KW-0479">Metal-binding</keyword>
<keyword evidence="3 5" id="KW-0863">Zinc-finger</keyword>
<dbReference type="PANTHER" id="PTHR24379:SF121">
    <property type="entry name" value="C2H2-TYPE DOMAIN-CONTAINING PROTEIN"/>
    <property type="match status" value="1"/>
</dbReference>
<dbReference type="AlphaFoldDB" id="A0A6H5HYF1"/>
<evidence type="ECO:0000256" key="5">
    <source>
        <dbReference type="PROSITE-ProRule" id="PRU00042"/>
    </source>
</evidence>
<evidence type="ECO:0000256" key="2">
    <source>
        <dbReference type="ARBA" id="ARBA00022737"/>
    </source>
</evidence>
<feature type="domain" description="C2H2-type" evidence="6">
    <location>
        <begin position="49"/>
        <end position="77"/>
    </location>
</feature>
<dbReference type="InterPro" id="IPR013087">
    <property type="entry name" value="Znf_C2H2_type"/>
</dbReference>
<dbReference type="Pfam" id="PF13912">
    <property type="entry name" value="zf-C2H2_6"/>
    <property type="match status" value="1"/>
</dbReference>
<organism evidence="7 8">
    <name type="scientific">Trichogramma brassicae</name>
    <dbReference type="NCBI Taxonomy" id="86971"/>
    <lineage>
        <taxon>Eukaryota</taxon>
        <taxon>Metazoa</taxon>
        <taxon>Ecdysozoa</taxon>
        <taxon>Arthropoda</taxon>
        <taxon>Hexapoda</taxon>
        <taxon>Insecta</taxon>
        <taxon>Pterygota</taxon>
        <taxon>Neoptera</taxon>
        <taxon>Endopterygota</taxon>
        <taxon>Hymenoptera</taxon>
        <taxon>Apocrita</taxon>
        <taxon>Proctotrupomorpha</taxon>
        <taxon>Chalcidoidea</taxon>
        <taxon>Trichogrammatidae</taxon>
        <taxon>Trichogramma</taxon>
    </lineage>
</organism>
<name>A0A6H5HYF1_9HYME</name>
<sequence length="177" mass="21089">MDNGPIRSQKCMKKFKTPKESNYQLLLRQEQRQLCQTTPLNCVSLRESYKCDECDRTFRKRDYFLLHREVVHHQRDKIPRNYECRLCSKRFSLRSLAADHFDKAHRGAKRHKCEVCAKTFQTMGGLKLHLYQAHLKQYKCRQCKQVLKIEQADEHSKIECSAMRKLKSLRKRSVKAG</sequence>
<evidence type="ECO:0000256" key="1">
    <source>
        <dbReference type="ARBA" id="ARBA00022723"/>
    </source>
</evidence>
<dbReference type="PANTHER" id="PTHR24379">
    <property type="entry name" value="KRAB AND ZINC FINGER DOMAIN-CONTAINING"/>
    <property type="match status" value="1"/>
</dbReference>
<dbReference type="InterPro" id="IPR036236">
    <property type="entry name" value="Znf_C2H2_sf"/>
</dbReference>
<dbReference type="Proteomes" id="UP000479190">
    <property type="component" value="Unassembled WGS sequence"/>
</dbReference>
<protein>
    <recommendedName>
        <fullName evidence="6">C2H2-type domain-containing protein</fullName>
    </recommendedName>
</protein>